<feature type="region of interest" description="Disordered" evidence="1">
    <location>
        <begin position="414"/>
        <end position="434"/>
    </location>
</feature>
<reference evidence="4" key="2">
    <citation type="submission" date="2023-11" db="UniProtKB">
        <authorList>
            <consortium name="WormBaseParasite"/>
        </authorList>
    </citation>
    <scope>IDENTIFICATION</scope>
</reference>
<dbReference type="InterPro" id="IPR016024">
    <property type="entry name" value="ARM-type_fold"/>
</dbReference>
<proteinExistence type="predicted"/>
<keyword evidence="3" id="KW-1185">Reference proteome</keyword>
<feature type="region of interest" description="Disordered" evidence="1">
    <location>
        <begin position="1119"/>
        <end position="1139"/>
    </location>
</feature>
<sequence>MIMNASLRALSQQSVSERFNVKENLNVLMQISLQLTNDSNLLQSQSQQNPSNENLHELFLTLIDYIGYLKSVECIAVDELLQVTSPLVKLFKLFHEQEHFALCWKSGLDLNSLLEQLYKLWERVQCYKTAKSVVNNNNIICCVREINEVLNNISQLFGFVLLGNLDNVQSDLLRTIGQSLSSEINSRNVTVDGNVTESYHIYSTMSHLVFLHPICSQLNLQRAYKRLDNVFSQYLLKSFQQAFLAALKYVKQPLKPVGKDGEDYVDFYRLTVQTCLMGLSQLQLRRLQKFPANEITEHVQTLWSYVILFSGLRKKASKQSNPVLNDAENGCCVSPHNNNNNSIPPSSDSDSSYQAVSPLGDSPSSSDCEGFIKKDMKPSAIIHNDSLDSALMTTQNIANCLLHNNNNNCRHPSVHSSTTLLSSSPSTSHRFQRSSYKNTSKKYASFISEKRSTASPSNAYKSHSKCYLLAMFCLKHMLEMYGPQVIINCWPILMNSDCLQTTASEDRSLNSIASLHGISTPDLLNLYFKTNDERIKQILLEILVHLLSHVNKRFIVAEDLTPYSASFIPYSVRLAMELRHLHRRLVLALSVEKTYTFQALLLKALGALVLITPYQRLQPGLLTSLLPIINHLLQPIKLNISRPADIRSGCLALLGNILGKVNGPLIEVFQILSPSLNVPDNNTVSPKNNLIKPTNLSPTHDSNSYSCYRHTFTPCWLVQVCLRLIHPDIESIEWDTKTTPTTTTANEINNTSVNNVDNDSKSYETCIFHPIQVRKEALVTLHQFIPNYASFLQPSLSLIMKALIFCIQEKQEINVLRTYSLRFLTDLLPYLTSCCYDNNIDENQSVSRATTPTATAPSLHANSLLSEQMTNMHLTKAHTIEHHSNQMLNTTDCSKNNNNYTCHNNTNNNITINSKLHIDQIQVISWWQTFLPYILNILQNSAVSIDRSWCCRILTCIDSRLMDLFEKPKHKSILIDMNTISESLWRALDVNDETINAEALHAIGTHILYEPLQCHLNQIVRLLEKSQQLWSVYQSNVMGIESAWCIGNCLIMLTKIRQKAVNGGNNNLVDGNTLDWSRLIQTCCELCSTVDKSTKVNHEVKQSTKGETAANALTVESESVKPTNNNNNNNTVDGVIKNPDDHRCENGAKALGYALGVLAPGMIKKQEIINEMVKTLCQALVLDKINGAAKVRWNANYSAGHLFRNQLLWSELIKKYLSINRAIEDEKDTWSIITNNATLNADSQLDPITSTQSILEFSEIVKYLCKTLTYDRYFKARVRAAKSLYAIYECSPYNYPNSIIHLFTTVIINKKITSRTALTINDLPVIWIIEACIHTLINTQCTLQKTYSIIITNDSCPSTTTTTIPMKSSTLQQHLTENHYREQSVVMSIILLFHSLYYLLVLLKDLSISSQSGATFCAQMICAQLENLSNLVDLNNPVVIEQINNLIEITLQSTDEYVKCMPTIIFFDKILMKSSAGQQNDYYYNSINHTIANVINVFSEYDKLETTVLVESRSLRKFLSRYSLAHSYSTKGLQSNMAVGVVMNDQLFEERLRKSQKSDASGFRQVYD</sequence>
<reference evidence="3" key="1">
    <citation type="submission" date="2022-06" db="EMBL/GenBank/DDBJ databases">
        <authorList>
            <person name="Berger JAMES D."/>
            <person name="Berger JAMES D."/>
        </authorList>
    </citation>
    <scope>NUCLEOTIDE SEQUENCE [LARGE SCALE GENOMIC DNA]</scope>
</reference>
<dbReference type="Pfam" id="PF13251">
    <property type="entry name" value="DUF4042"/>
    <property type="match status" value="1"/>
</dbReference>
<evidence type="ECO:0000313" key="3">
    <source>
        <dbReference type="Proteomes" id="UP000050795"/>
    </source>
</evidence>
<evidence type="ECO:0000313" key="4">
    <source>
        <dbReference type="WBParaSite" id="TREG1_131600.1"/>
    </source>
</evidence>
<feature type="compositionally biased region" description="Low complexity" evidence="1">
    <location>
        <begin position="414"/>
        <end position="429"/>
    </location>
</feature>
<feature type="region of interest" description="Disordered" evidence="1">
    <location>
        <begin position="335"/>
        <end position="368"/>
    </location>
</feature>
<organism evidence="3 4">
    <name type="scientific">Trichobilharzia regenti</name>
    <name type="common">Nasal bird schistosome</name>
    <dbReference type="NCBI Taxonomy" id="157069"/>
    <lineage>
        <taxon>Eukaryota</taxon>
        <taxon>Metazoa</taxon>
        <taxon>Spiralia</taxon>
        <taxon>Lophotrochozoa</taxon>
        <taxon>Platyhelminthes</taxon>
        <taxon>Trematoda</taxon>
        <taxon>Digenea</taxon>
        <taxon>Strigeidida</taxon>
        <taxon>Schistosomatoidea</taxon>
        <taxon>Schistosomatidae</taxon>
        <taxon>Trichobilharzia</taxon>
    </lineage>
</organism>
<name>A0AA85J691_TRIRE</name>
<feature type="compositionally biased region" description="Low complexity" evidence="1">
    <location>
        <begin position="335"/>
        <end position="352"/>
    </location>
</feature>
<protein>
    <recommendedName>
        <fullName evidence="2">DUF4042 domain-containing protein</fullName>
    </recommendedName>
</protein>
<dbReference type="SUPFAM" id="SSF48371">
    <property type="entry name" value="ARM repeat"/>
    <property type="match status" value="2"/>
</dbReference>
<dbReference type="PANTHER" id="PTHR13366:SF0">
    <property type="entry name" value="HEAT REPEAT-CONTAINING PROTEIN 6"/>
    <property type="match status" value="1"/>
</dbReference>
<dbReference type="InterPro" id="IPR025283">
    <property type="entry name" value="DUF4042"/>
</dbReference>
<dbReference type="WBParaSite" id="TREG1_131600.1">
    <property type="protein sequence ID" value="TREG1_131600.1"/>
    <property type="gene ID" value="TREG1_131600"/>
</dbReference>
<dbReference type="Proteomes" id="UP000050795">
    <property type="component" value="Unassembled WGS sequence"/>
</dbReference>
<evidence type="ECO:0000256" key="1">
    <source>
        <dbReference type="SAM" id="MobiDB-lite"/>
    </source>
</evidence>
<evidence type="ECO:0000259" key="2">
    <source>
        <dbReference type="Pfam" id="PF13251"/>
    </source>
</evidence>
<accession>A0AA85J691</accession>
<dbReference type="PANTHER" id="PTHR13366">
    <property type="entry name" value="MALARIA ANTIGEN-RELATED"/>
    <property type="match status" value="1"/>
</dbReference>
<dbReference type="InterPro" id="IPR052107">
    <property type="entry name" value="HEAT6"/>
</dbReference>
<feature type="domain" description="DUF4042" evidence="2">
    <location>
        <begin position="516"/>
        <end position="656"/>
    </location>
</feature>